<dbReference type="AlphaFoldDB" id="A0A445MSV2"/>
<name>A0A445MSV2_9BACT</name>
<organism evidence="1">
    <name type="scientific">uncultured Desulfobacterium sp</name>
    <dbReference type="NCBI Taxonomy" id="201089"/>
    <lineage>
        <taxon>Bacteria</taxon>
        <taxon>Pseudomonadati</taxon>
        <taxon>Thermodesulfobacteriota</taxon>
        <taxon>Desulfobacteria</taxon>
        <taxon>Desulfobacterales</taxon>
        <taxon>Desulfobacteriaceae</taxon>
        <taxon>Desulfobacterium</taxon>
        <taxon>environmental samples</taxon>
    </lineage>
</organism>
<gene>
    <name evidence="1" type="ORF">PITCH_A140030</name>
</gene>
<protein>
    <submittedName>
        <fullName evidence="1">Uncharacterized protein</fullName>
    </submittedName>
</protein>
<dbReference type="EMBL" id="OJIN01000046">
    <property type="protein sequence ID" value="SPD72550.1"/>
    <property type="molecule type" value="Genomic_DNA"/>
</dbReference>
<evidence type="ECO:0000313" key="1">
    <source>
        <dbReference type="EMBL" id="SPD72550.1"/>
    </source>
</evidence>
<sequence>MTAQKVHILEHTSPKIKNVAVFCEKH</sequence>
<proteinExistence type="predicted"/>
<reference evidence="1" key="1">
    <citation type="submission" date="2018-01" db="EMBL/GenBank/DDBJ databases">
        <authorList>
            <person name="Regsiter A."/>
            <person name="William W."/>
        </authorList>
    </citation>
    <scope>NUCLEOTIDE SEQUENCE</scope>
    <source>
        <strain evidence="1">TRIP AH-1</strain>
    </source>
</reference>
<accession>A0A445MSV2</accession>